<reference evidence="1" key="1">
    <citation type="submission" date="2024-07" db="EMBL/GenBank/DDBJ databases">
        <title>Complete genome sequences of cellulolytic bacteria, Kitasatospora sp. CMC57 and Streptomyces sp. CMC78, isolated from Japanese agricultural soil.</title>
        <authorList>
            <person name="Hashimoto T."/>
            <person name="Ito M."/>
            <person name="Iwamoto M."/>
            <person name="Fukahori D."/>
            <person name="Shoda T."/>
            <person name="Sakoda M."/>
            <person name="Morohoshi T."/>
            <person name="Mitsuboshi M."/>
            <person name="Nishizawa T."/>
        </authorList>
    </citation>
    <scope>NUCLEOTIDE SEQUENCE</scope>
    <source>
        <strain evidence="1">CMC57</strain>
    </source>
</reference>
<organism evidence="1">
    <name type="scientific">Kitasatospora sp. CMC57</name>
    <dbReference type="NCBI Taxonomy" id="3231513"/>
    <lineage>
        <taxon>Bacteria</taxon>
        <taxon>Bacillati</taxon>
        <taxon>Actinomycetota</taxon>
        <taxon>Actinomycetes</taxon>
        <taxon>Kitasatosporales</taxon>
        <taxon>Streptomycetaceae</taxon>
        <taxon>Kitasatospora</taxon>
    </lineage>
</organism>
<dbReference type="AlphaFoldDB" id="A0AB33JWT7"/>
<gene>
    <name evidence="1" type="ORF">KCMC57_22640</name>
</gene>
<sequence>MSSANARASAGLRAPAYGSSRLFARASGFTGNTKDHSGWGVGAGGAAGRTVSWVIGAILTPVADP</sequence>
<proteinExistence type="predicted"/>
<protein>
    <submittedName>
        <fullName evidence="1">Uncharacterized protein</fullName>
    </submittedName>
</protein>
<dbReference type="EMBL" id="AP035881">
    <property type="protein sequence ID" value="BFP45896.1"/>
    <property type="molecule type" value="Genomic_DNA"/>
</dbReference>
<name>A0AB33JWT7_9ACTN</name>
<evidence type="ECO:0000313" key="1">
    <source>
        <dbReference type="EMBL" id="BFP45896.1"/>
    </source>
</evidence>
<accession>A0AB33JWT7</accession>